<dbReference type="Pfam" id="PF06276">
    <property type="entry name" value="FhuF"/>
    <property type="match status" value="1"/>
</dbReference>
<dbReference type="PANTHER" id="PTHR34384:SF5">
    <property type="entry name" value="L-2,3-DIAMINOPROPANOATE--CITRATE LIGASE"/>
    <property type="match status" value="1"/>
</dbReference>
<dbReference type="AlphaFoldDB" id="A0A418VQA3"/>
<evidence type="ECO:0000259" key="2">
    <source>
        <dbReference type="Pfam" id="PF04183"/>
    </source>
</evidence>
<dbReference type="EMBL" id="QYUL01000004">
    <property type="protein sequence ID" value="RJF78437.1"/>
    <property type="molecule type" value="Genomic_DNA"/>
</dbReference>
<evidence type="ECO:0000313" key="4">
    <source>
        <dbReference type="EMBL" id="RJF78437.1"/>
    </source>
</evidence>
<feature type="domain" description="Aerobactin siderophore biosynthesis IucA/IucC N-terminal" evidence="2">
    <location>
        <begin position="159"/>
        <end position="383"/>
    </location>
</feature>
<evidence type="ECO:0000259" key="3">
    <source>
        <dbReference type="Pfam" id="PF06276"/>
    </source>
</evidence>
<dbReference type="Proteomes" id="UP000283458">
    <property type="component" value="Unassembled WGS sequence"/>
</dbReference>
<dbReference type="RefSeq" id="WP_119833643.1">
    <property type="nucleotide sequence ID" value="NZ_QYUL01000004.1"/>
</dbReference>
<dbReference type="Pfam" id="PF04183">
    <property type="entry name" value="IucA_IucC"/>
    <property type="match status" value="1"/>
</dbReference>
<dbReference type="GO" id="GO:0019290">
    <property type="term" value="P:siderophore biosynthetic process"/>
    <property type="evidence" value="ECO:0007669"/>
    <property type="project" value="InterPro"/>
</dbReference>
<name>A0A418VQA3_9PROT</name>
<proteinExistence type="inferred from homology"/>
<accession>A0A418VQA3</accession>
<comment type="similarity">
    <text evidence="1">Belongs to the IucA/IucC family.</text>
</comment>
<keyword evidence="5" id="KW-1185">Reference proteome</keyword>
<dbReference type="GO" id="GO:0016881">
    <property type="term" value="F:acid-amino acid ligase activity"/>
    <property type="evidence" value="ECO:0007669"/>
    <property type="project" value="UniProtKB-ARBA"/>
</dbReference>
<organism evidence="4 5">
    <name type="scientific">Azospirillum cavernae</name>
    <dbReference type="NCBI Taxonomy" id="2320860"/>
    <lineage>
        <taxon>Bacteria</taxon>
        <taxon>Pseudomonadati</taxon>
        <taxon>Pseudomonadota</taxon>
        <taxon>Alphaproteobacteria</taxon>
        <taxon>Rhodospirillales</taxon>
        <taxon>Azospirillaceae</taxon>
        <taxon>Azospirillum</taxon>
    </lineage>
</organism>
<reference evidence="4 5" key="1">
    <citation type="submission" date="2018-09" db="EMBL/GenBank/DDBJ databases">
        <authorList>
            <person name="Zhu H."/>
        </authorList>
    </citation>
    <scope>NUCLEOTIDE SEQUENCE [LARGE SCALE GENOMIC DNA]</scope>
    <source>
        <strain evidence="4 5">K2W22B-5</strain>
    </source>
</reference>
<dbReference type="InterPro" id="IPR007310">
    <property type="entry name" value="Aerobactin_biosyn_IucA/IucC_N"/>
</dbReference>
<comment type="caution">
    <text evidence="4">The sequence shown here is derived from an EMBL/GenBank/DDBJ whole genome shotgun (WGS) entry which is preliminary data.</text>
</comment>
<dbReference type="OrthoDB" id="495728at2"/>
<gene>
    <name evidence="4" type="ORF">D3877_25455</name>
</gene>
<dbReference type="InterPro" id="IPR037455">
    <property type="entry name" value="LucA/IucC-like"/>
</dbReference>
<dbReference type="InterPro" id="IPR022770">
    <property type="entry name" value="IucA/IucC-like_C"/>
</dbReference>
<dbReference type="Gene3D" id="1.10.510.40">
    <property type="match status" value="1"/>
</dbReference>
<sequence length="608" mass="67502">MRSTQQIAEHATFQNFANCYWREIDTGRTVRHGPEAGPVVECVEWLLPSQRTALRAEIVSRSLCGPCGFGRIWKRALPDAPADTAPTDTAPSSPWRQTEPFTALCGLASESYRRMEGKNAGADLRGSELELLLRVLQSYQSVQRYLNATPAADRDEDEFIAAEQSLVFGHWLHPTPKSLQGMTPWQQPTYAPELGGRFRLRWFAAPASRVSHRSAIRQSAPEMIAAILGASSSRLALREGEQLIPMHPLQAEALALDPAVRTMLDSGALRALGEAGPEFTATSSVRTVYSPDSPWMLKFSLPVRITNSIRINRRHELDAGVIMAKLIGAIGPGLSPRFGFVLDPAYITLDAADGCESGFEVILRENPFANGRQRGVATIAALTADPLPNRPSRLERIVRRVATERGGSVGESARRWFDAYLDCALDPVLRLYDTHGVALEAHQQNGLLELRDGMPARFLYRDNQGFYLSAAYRDRLRRLIPEADNIRSLYYEEGEINRRFSYYVIVNQIFSVIARLGKDRLAEEDDLLRLLRARLERLALSLTGAGRRFAEGVLDSPTIGAKLNLTTRLLDIDELETASEADLYAQWPNPLCRTGAAAVERGHHAFSA</sequence>
<evidence type="ECO:0000313" key="5">
    <source>
        <dbReference type="Proteomes" id="UP000283458"/>
    </source>
</evidence>
<feature type="domain" description="Aerobactin siderophore biosynthesis IucA/IucC-like C-terminal" evidence="3">
    <location>
        <begin position="415"/>
        <end position="576"/>
    </location>
</feature>
<protein>
    <submittedName>
        <fullName evidence="4">IucA/IucC family protein</fullName>
    </submittedName>
</protein>
<evidence type="ECO:0000256" key="1">
    <source>
        <dbReference type="ARBA" id="ARBA00007832"/>
    </source>
</evidence>
<dbReference type="PANTHER" id="PTHR34384">
    <property type="entry name" value="L-2,3-DIAMINOPROPANOATE--CITRATE LIGASE"/>
    <property type="match status" value="1"/>
</dbReference>